<reference evidence="3" key="1">
    <citation type="journal article" date="2014" name="Int. J. Syst. Evol. Microbiol.">
        <title>Complete genome sequence of Corynebacterium casei LMG S-19264T (=DSM 44701T), isolated from a smear-ripened cheese.</title>
        <authorList>
            <consortium name="US DOE Joint Genome Institute (JGI-PGF)"/>
            <person name="Walter F."/>
            <person name="Albersmeier A."/>
            <person name="Kalinowski J."/>
            <person name="Ruckert C."/>
        </authorList>
    </citation>
    <scope>NUCLEOTIDE SEQUENCE</scope>
    <source>
        <strain evidence="3">JCM 12580</strain>
    </source>
</reference>
<dbReference type="Proteomes" id="UP000658382">
    <property type="component" value="Unassembled WGS sequence"/>
</dbReference>
<organism evidence="3 4">
    <name type="scientific">Lentibacillus kapialis</name>
    <dbReference type="NCBI Taxonomy" id="340214"/>
    <lineage>
        <taxon>Bacteria</taxon>
        <taxon>Bacillati</taxon>
        <taxon>Bacillota</taxon>
        <taxon>Bacilli</taxon>
        <taxon>Bacillales</taxon>
        <taxon>Bacillaceae</taxon>
        <taxon>Lentibacillus</taxon>
    </lineage>
</organism>
<name>A0A917PWX9_9BACI</name>
<accession>A0A917PWX9</accession>
<evidence type="ECO:0000313" key="4">
    <source>
        <dbReference type="Proteomes" id="UP000658382"/>
    </source>
</evidence>
<keyword evidence="4" id="KW-1185">Reference proteome</keyword>
<feature type="transmembrane region" description="Helical" evidence="2">
    <location>
        <begin position="42"/>
        <end position="60"/>
    </location>
</feature>
<comment type="caution">
    <text evidence="3">The sequence shown here is derived from an EMBL/GenBank/DDBJ whole genome shotgun (WGS) entry which is preliminary data.</text>
</comment>
<sequence>MRDSNEFSELRRELESINHRLDKIENQGQNQKQSKYNRSSNTVWALIPIVAIIMWGLVSIF</sequence>
<feature type="coiled-coil region" evidence="1">
    <location>
        <begin position="7"/>
        <end position="34"/>
    </location>
</feature>
<evidence type="ECO:0000256" key="2">
    <source>
        <dbReference type="SAM" id="Phobius"/>
    </source>
</evidence>
<gene>
    <name evidence="3" type="ORF">GCM10007063_18430</name>
</gene>
<evidence type="ECO:0000256" key="1">
    <source>
        <dbReference type="SAM" id="Coils"/>
    </source>
</evidence>
<keyword evidence="2" id="KW-0812">Transmembrane</keyword>
<keyword evidence="2" id="KW-0472">Membrane</keyword>
<evidence type="ECO:0000313" key="3">
    <source>
        <dbReference type="EMBL" id="GGJ96342.1"/>
    </source>
</evidence>
<reference evidence="3" key="2">
    <citation type="submission" date="2020-09" db="EMBL/GenBank/DDBJ databases">
        <authorList>
            <person name="Sun Q."/>
            <person name="Ohkuma M."/>
        </authorList>
    </citation>
    <scope>NUCLEOTIDE SEQUENCE</scope>
    <source>
        <strain evidence="3">JCM 12580</strain>
    </source>
</reference>
<dbReference type="EMBL" id="BMNQ01000023">
    <property type="protein sequence ID" value="GGJ96342.1"/>
    <property type="molecule type" value="Genomic_DNA"/>
</dbReference>
<protein>
    <submittedName>
        <fullName evidence="3">Uncharacterized protein</fullName>
    </submittedName>
</protein>
<keyword evidence="1" id="KW-0175">Coiled coil</keyword>
<dbReference type="AlphaFoldDB" id="A0A917PWX9"/>
<proteinExistence type="predicted"/>
<keyword evidence="2" id="KW-1133">Transmembrane helix</keyword>